<reference evidence="1" key="1">
    <citation type="submission" date="2018-05" db="EMBL/GenBank/DDBJ databases">
        <authorList>
            <person name="Lanie J.A."/>
            <person name="Ng W.-L."/>
            <person name="Kazmierczak K.M."/>
            <person name="Andrzejewski T.M."/>
            <person name="Davidsen T.M."/>
            <person name="Wayne K.J."/>
            <person name="Tettelin H."/>
            <person name="Glass J.I."/>
            <person name="Rusch D."/>
            <person name="Podicherti R."/>
            <person name="Tsui H.-C.T."/>
            <person name="Winkler M.E."/>
        </authorList>
    </citation>
    <scope>NUCLEOTIDE SEQUENCE</scope>
</reference>
<organism evidence="1">
    <name type="scientific">marine metagenome</name>
    <dbReference type="NCBI Taxonomy" id="408172"/>
    <lineage>
        <taxon>unclassified sequences</taxon>
        <taxon>metagenomes</taxon>
        <taxon>ecological metagenomes</taxon>
    </lineage>
</organism>
<protein>
    <submittedName>
        <fullName evidence="1">Uncharacterized protein</fullName>
    </submittedName>
</protein>
<proteinExistence type="predicted"/>
<name>A0A383B6G9_9ZZZZ</name>
<evidence type="ECO:0000313" key="1">
    <source>
        <dbReference type="EMBL" id="SVE15727.1"/>
    </source>
</evidence>
<dbReference type="EMBL" id="UINC01197973">
    <property type="protein sequence ID" value="SVE15727.1"/>
    <property type="molecule type" value="Genomic_DNA"/>
</dbReference>
<sequence>MQCLAPRGAEFCSAGRRRTLFANRSTFSKGPVFNNDVTQLFHHLIKKF</sequence>
<dbReference type="AlphaFoldDB" id="A0A383B6G9"/>
<gene>
    <name evidence="1" type="ORF">METZ01_LOCUS468581</name>
</gene>
<accession>A0A383B6G9</accession>